<gene>
    <name evidence="1" type="ORF">EVAR_31403_1</name>
</gene>
<dbReference type="AlphaFoldDB" id="A0A4C1UYC8"/>
<evidence type="ECO:0000313" key="2">
    <source>
        <dbReference type="Proteomes" id="UP000299102"/>
    </source>
</evidence>
<accession>A0A4C1UYC8</accession>
<comment type="caution">
    <text evidence="1">The sequence shown here is derived from an EMBL/GenBank/DDBJ whole genome shotgun (WGS) entry which is preliminary data.</text>
</comment>
<dbReference type="EMBL" id="BGZK01000244">
    <property type="protein sequence ID" value="GBP31279.1"/>
    <property type="molecule type" value="Genomic_DNA"/>
</dbReference>
<reference evidence="1 2" key="1">
    <citation type="journal article" date="2019" name="Commun. Biol.">
        <title>The bagworm genome reveals a unique fibroin gene that provides high tensile strength.</title>
        <authorList>
            <person name="Kono N."/>
            <person name="Nakamura H."/>
            <person name="Ohtoshi R."/>
            <person name="Tomita M."/>
            <person name="Numata K."/>
            <person name="Arakawa K."/>
        </authorList>
    </citation>
    <scope>NUCLEOTIDE SEQUENCE [LARGE SCALE GENOMIC DNA]</scope>
</reference>
<evidence type="ECO:0000313" key="1">
    <source>
        <dbReference type="EMBL" id="GBP31279.1"/>
    </source>
</evidence>
<sequence length="293" mass="32516">MVETQKETLRKLNLLVYTRVLSCLGLLPVRLSTAGEVRLSALSLWVGRAFVAYSSEYITKAILPSLEALVELPEVTAGQAERGQWKSAPPAFVVDRTHIRCLYLRLLPTKLSAVGKVQLSAPSLWFGHTFVAYSSEYITKAKPPSLFVPIEQSGATADQVERGRLFVRIEQSEATADQVERGRWVQFSAPSLWFGHTFVAYSSEYITKAKPPSLFVPIEQSEATADQVERGRLRLLPTKLSAVGKVQLSAPSLWFGHTFVAYSSEYITKAKPPSLFVPIEQSEATADQVERGR</sequence>
<dbReference type="Proteomes" id="UP000299102">
    <property type="component" value="Unassembled WGS sequence"/>
</dbReference>
<organism evidence="1 2">
    <name type="scientific">Eumeta variegata</name>
    <name type="common">Bagworm moth</name>
    <name type="synonym">Eumeta japonica</name>
    <dbReference type="NCBI Taxonomy" id="151549"/>
    <lineage>
        <taxon>Eukaryota</taxon>
        <taxon>Metazoa</taxon>
        <taxon>Ecdysozoa</taxon>
        <taxon>Arthropoda</taxon>
        <taxon>Hexapoda</taxon>
        <taxon>Insecta</taxon>
        <taxon>Pterygota</taxon>
        <taxon>Neoptera</taxon>
        <taxon>Endopterygota</taxon>
        <taxon>Lepidoptera</taxon>
        <taxon>Glossata</taxon>
        <taxon>Ditrysia</taxon>
        <taxon>Tineoidea</taxon>
        <taxon>Psychidae</taxon>
        <taxon>Oiketicinae</taxon>
        <taxon>Eumeta</taxon>
    </lineage>
</organism>
<protein>
    <submittedName>
        <fullName evidence="1">Uncharacterized protein</fullName>
    </submittedName>
</protein>
<keyword evidence="2" id="KW-1185">Reference proteome</keyword>
<name>A0A4C1UYC8_EUMVA</name>
<proteinExistence type="predicted"/>